<reference evidence="2" key="1">
    <citation type="journal article" date="2023" name="Mol. Phylogenet. Evol.">
        <title>Genome-scale phylogeny and comparative genomics of the fungal order Sordariales.</title>
        <authorList>
            <person name="Hensen N."/>
            <person name="Bonometti L."/>
            <person name="Westerberg I."/>
            <person name="Brannstrom I.O."/>
            <person name="Guillou S."/>
            <person name="Cros-Aarteil S."/>
            <person name="Calhoun S."/>
            <person name="Haridas S."/>
            <person name="Kuo A."/>
            <person name="Mondo S."/>
            <person name="Pangilinan J."/>
            <person name="Riley R."/>
            <person name="LaButti K."/>
            <person name="Andreopoulos B."/>
            <person name="Lipzen A."/>
            <person name="Chen C."/>
            <person name="Yan M."/>
            <person name="Daum C."/>
            <person name="Ng V."/>
            <person name="Clum A."/>
            <person name="Steindorff A."/>
            <person name="Ohm R.A."/>
            <person name="Martin F."/>
            <person name="Silar P."/>
            <person name="Natvig D.O."/>
            <person name="Lalanne C."/>
            <person name="Gautier V."/>
            <person name="Ament-Velasquez S.L."/>
            <person name="Kruys A."/>
            <person name="Hutchinson M.I."/>
            <person name="Powell A.J."/>
            <person name="Barry K."/>
            <person name="Miller A.N."/>
            <person name="Grigoriev I.V."/>
            <person name="Debuchy R."/>
            <person name="Gladieux P."/>
            <person name="Hiltunen Thoren M."/>
            <person name="Johannesson H."/>
        </authorList>
    </citation>
    <scope>NUCLEOTIDE SEQUENCE</scope>
    <source>
        <strain evidence="2">CBS 232.78</strain>
    </source>
</reference>
<evidence type="ECO:0000256" key="1">
    <source>
        <dbReference type="SAM" id="SignalP"/>
    </source>
</evidence>
<keyword evidence="1" id="KW-0732">Signal</keyword>
<evidence type="ECO:0008006" key="4">
    <source>
        <dbReference type="Google" id="ProtNLM"/>
    </source>
</evidence>
<feature type="signal peptide" evidence="1">
    <location>
        <begin position="1"/>
        <end position="15"/>
    </location>
</feature>
<evidence type="ECO:0000313" key="3">
    <source>
        <dbReference type="Proteomes" id="UP001285441"/>
    </source>
</evidence>
<organism evidence="2 3">
    <name type="scientific">Podospora didyma</name>
    <dbReference type="NCBI Taxonomy" id="330526"/>
    <lineage>
        <taxon>Eukaryota</taxon>
        <taxon>Fungi</taxon>
        <taxon>Dikarya</taxon>
        <taxon>Ascomycota</taxon>
        <taxon>Pezizomycotina</taxon>
        <taxon>Sordariomycetes</taxon>
        <taxon>Sordariomycetidae</taxon>
        <taxon>Sordariales</taxon>
        <taxon>Podosporaceae</taxon>
        <taxon>Podospora</taxon>
    </lineage>
</organism>
<proteinExistence type="predicted"/>
<keyword evidence="3" id="KW-1185">Reference proteome</keyword>
<protein>
    <recommendedName>
        <fullName evidence="4">Secreted protein</fullName>
    </recommendedName>
</protein>
<evidence type="ECO:0000313" key="2">
    <source>
        <dbReference type="EMBL" id="KAK3367973.1"/>
    </source>
</evidence>
<dbReference type="EMBL" id="JAULSW010000011">
    <property type="protein sequence ID" value="KAK3367973.1"/>
    <property type="molecule type" value="Genomic_DNA"/>
</dbReference>
<accession>A0AAE0K0V1</accession>
<name>A0AAE0K0V1_9PEZI</name>
<gene>
    <name evidence="2" type="ORF">B0H63DRAFT_88409</name>
</gene>
<comment type="caution">
    <text evidence="2">The sequence shown here is derived from an EMBL/GenBank/DDBJ whole genome shotgun (WGS) entry which is preliminary data.</text>
</comment>
<dbReference type="Proteomes" id="UP001285441">
    <property type="component" value="Unassembled WGS sequence"/>
</dbReference>
<dbReference type="AlphaFoldDB" id="A0AAE0K0V1"/>
<sequence>MIVALCSLFCGLCECFFSHPASNIAETGTESSFPARKCLSPCLAPRNQYGGCELAGLLPHFCPPVRSNFRLPCVYSSYDDRIF</sequence>
<reference evidence="2" key="2">
    <citation type="submission" date="2023-06" db="EMBL/GenBank/DDBJ databases">
        <authorList>
            <consortium name="Lawrence Berkeley National Laboratory"/>
            <person name="Haridas S."/>
            <person name="Hensen N."/>
            <person name="Bonometti L."/>
            <person name="Westerberg I."/>
            <person name="Brannstrom I.O."/>
            <person name="Guillou S."/>
            <person name="Cros-Aarteil S."/>
            <person name="Calhoun S."/>
            <person name="Kuo A."/>
            <person name="Mondo S."/>
            <person name="Pangilinan J."/>
            <person name="Riley R."/>
            <person name="LaButti K."/>
            <person name="Andreopoulos B."/>
            <person name="Lipzen A."/>
            <person name="Chen C."/>
            <person name="Yanf M."/>
            <person name="Daum C."/>
            <person name="Ng V."/>
            <person name="Clum A."/>
            <person name="Steindorff A."/>
            <person name="Ohm R."/>
            <person name="Martin F."/>
            <person name="Silar P."/>
            <person name="Natvig D."/>
            <person name="Lalanne C."/>
            <person name="Gautier V."/>
            <person name="Ament-velasquez S.L."/>
            <person name="Kruys A."/>
            <person name="Hutchinson M.I."/>
            <person name="Powell A.J."/>
            <person name="Barry K."/>
            <person name="Miller A.N."/>
            <person name="Grigoriev I.V."/>
            <person name="Debuchy R."/>
            <person name="Gladieux P."/>
            <person name="Thoren M.H."/>
            <person name="Johannesson H."/>
        </authorList>
    </citation>
    <scope>NUCLEOTIDE SEQUENCE</scope>
    <source>
        <strain evidence="2">CBS 232.78</strain>
    </source>
</reference>
<feature type="chain" id="PRO_5041968073" description="Secreted protein" evidence="1">
    <location>
        <begin position="16"/>
        <end position="83"/>
    </location>
</feature>